<dbReference type="Pfam" id="PF08284">
    <property type="entry name" value="RVP_2"/>
    <property type="match status" value="1"/>
</dbReference>
<dbReference type="InterPro" id="IPR021109">
    <property type="entry name" value="Peptidase_aspartic_dom_sf"/>
</dbReference>
<reference evidence="1" key="1">
    <citation type="submission" date="2019-10" db="EMBL/GenBank/DDBJ databases">
        <authorList>
            <person name="Zhang R."/>
            <person name="Pan Y."/>
            <person name="Wang J."/>
            <person name="Ma R."/>
            <person name="Yu S."/>
        </authorList>
    </citation>
    <scope>NUCLEOTIDE SEQUENCE</scope>
    <source>
        <strain evidence="1">LA-IB0</strain>
        <tissue evidence="1">Leaf</tissue>
    </source>
</reference>
<dbReference type="AlphaFoldDB" id="A0AAV6XRB4"/>
<accession>A0AAV6XRB4</accession>
<evidence type="ECO:0000313" key="2">
    <source>
        <dbReference type="Proteomes" id="UP000826271"/>
    </source>
</evidence>
<dbReference type="EMBL" id="WHWC01000003">
    <property type="protein sequence ID" value="KAG8385566.1"/>
    <property type="molecule type" value="Genomic_DNA"/>
</dbReference>
<sequence>MNLSIFASLNRSCQVKKIDELISVVRSKAKLKRKGVKLKGNDAVSNMKTIGLDGDQRDTRHFVSDSAARILEEECVRNAQIRFDEIATTQGVLQSSISAMIQQLQSIAAQIQHMNRGQYVLGELPGFEKGSTSRPGQHRNVNGGFESGSPMANHSLPRLEFPRFDGDNPRAWIKKCNRYFQILSTIAEEHKVPLASIYMEGKAEMWYQGYMEREEPRIWEEFVLAVLARFEDTNPEMIIGHKCKQRQIYLIMTKKEEMAYCGDVGVAYGQKIQILIDSGSTHCFLDENTVQRLGCVTEYTTPMMVSVADGGKMISRKVCPKFVWGIQGQRFEYPVKVIKLGGCAMVLGGD</sequence>
<name>A0AAV6XRB4_9LAMI</name>
<organism evidence="1 2">
    <name type="scientific">Buddleja alternifolia</name>
    <dbReference type="NCBI Taxonomy" id="168488"/>
    <lineage>
        <taxon>Eukaryota</taxon>
        <taxon>Viridiplantae</taxon>
        <taxon>Streptophyta</taxon>
        <taxon>Embryophyta</taxon>
        <taxon>Tracheophyta</taxon>
        <taxon>Spermatophyta</taxon>
        <taxon>Magnoliopsida</taxon>
        <taxon>eudicotyledons</taxon>
        <taxon>Gunneridae</taxon>
        <taxon>Pentapetalae</taxon>
        <taxon>asterids</taxon>
        <taxon>lamiids</taxon>
        <taxon>Lamiales</taxon>
        <taxon>Scrophulariaceae</taxon>
        <taxon>Buddlejeae</taxon>
        <taxon>Buddleja</taxon>
    </lineage>
</organism>
<dbReference type="SUPFAM" id="SSF50630">
    <property type="entry name" value="Acid proteases"/>
    <property type="match status" value="1"/>
</dbReference>
<evidence type="ECO:0000313" key="1">
    <source>
        <dbReference type="EMBL" id="KAG8385566.1"/>
    </source>
</evidence>
<gene>
    <name evidence="1" type="ORF">BUALT_Bualt03G0058500</name>
</gene>
<dbReference type="CDD" id="cd00303">
    <property type="entry name" value="retropepsin_like"/>
    <property type="match status" value="1"/>
</dbReference>
<proteinExistence type="predicted"/>
<keyword evidence="2" id="KW-1185">Reference proteome</keyword>
<comment type="caution">
    <text evidence="1">The sequence shown here is derived from an EMBL/GenBank/DDBJ whole genome shotgun (WGS) entry which is preliminary data.</text>
</comment>
<protein>
    <submittedName>
        <fullName evidence="1">Uncharacterized protein</fullName>
    </submittedName>
</protein>
<dbReference type="Proteomes" id="UP000826271">
    <property type="component" value="Unassembled WGS sequence"/>
</dbReference>
<dbReference type="Gene3D" id="2.40.70.10">
    <property type="entry name" value="Acid Proteases"/>
    <property type="match status" value="1"/>
</dbReference>